<dbReference type="AlphaFoldDB" id="A0A016T3U5"/>
<sequence>MAQSNNANVSGLADNNVRHSEIRFNIADYFLPALQSWPTYNGTNMSIVQFIRELSERANAAEYDESKLARILPLQLTGAAKIKYDNYENDVKAYYRKAVAQLKRDFRSPNYVEIAKSKIYHGKQEPNENVIVFGQHVRDLVEMPTRRAAKLPLKKSHVKHSLEEYFLT</sequence>
<dbReference type="EMBL" id="JARK01001478">
    <property type="protein sequence ID" value="EYB97264.1"/>
    <property type="molecule type" value="Genomic_DNA"/>
</dbReference>
<reference evidence="2" key="1">
    <citation type="journal article" date="2015" name="Nat. Genet.">
        <title>The genome and transcriptome of the zoonotic hookworm Ancylostoma ceylanicum identify infection-specific gene families.</title>
        <authorList>
            <person name="Schwarz E.M."/>
            <person name="Hu Y."/>
            <person name="Antoshechkin I."/>
            <person name="Miller M.M."/>
            <person name="Sternberg P.W."/>
            <person name="Aroian R.V."/>
        </authorList>
    </citation>
    <scope>NUCLEOTIDE SEQUENCE</scope>
    <source>
        <strain evidence="2">HY135</strain>
    </source>
</reference>
<evidence type="ECO:0000313" key="1">
    <source>
        <dbReference type="EMBL" id="EYB97264.1"/>
    </source>
</evidence>
<accession>A0A016T3U5</accession>
<comment type="caution">
    <text evidence="1">The sequence shown here is derived from an EMBL/GenBank/DDBJ whole genome shotgun (WGS) entry which is preliminary data.</text>
</comment>
<organism evidence="1 2">
    <name type="scientific">Ancylostoma ceylanicum</name>
    <dbReference type="NCBI Taxonomy" id="53326"/>
    <lineage>
        <taxon>Eukaryota</taxon>
        <taxon>Metazoa</taxon>
        <taxon>Ecdysozoa</taxon>
        <taxon>Nematoda</taxon>
        <taxon>Chromadorea</taxon>
        <taxon>Rhabditida</taxon>
        <taxon>Rhabditina</taxon>
        <taxon>Rhabditomorpha</taxon>
        <taxon>Strongyloidea</taxon>
        <taxon>Ancylostomatidae</taxon>
        <taxon>Ancylostomatinae</taxon>
        <taxon>Ancylostoma</taxon>
    </lineage>
</organism>
<dbReference type="Proteomes" id="UP000024635">
    <property type="component" value="Unassembled WGS sequence"/>
</dbReference>
<protein>
    <submittedName>
        <fullName evidence="1">Uncharacterized protein</fullName>
    </submittedName>
</protein>
<keyword evidence="2" id="KW-1185">Reference proteome</keyword>
<gene>
    <name evidence="1" type="primary">Acey_s0142.g2329</name>
    <name evidence="1" type="ORF">Y032_0142g2329</name>
</gene>
<proteinExistence type="predicted"/>
<name>A0A016T3U5_9BILA</name>
<dbReference type="OrthoDB" id="5861198at2759"/>
<evidence type="ECO:0000313" key="2">
    <source>
        <dbReference type="Proteomes" id="UP000024635"/>
    </source>
</evidence>